<dbReference type="EMBL" id="JAGKHQ010000007">
    <property type="protein sequence ID" value="KAG7511848.1"/>
    <property type="molecule type" value="Genomic_DNA"/>
</dbReference>
<comment type="caution">
    <text evidence="2">The sequence shown here is derived from an EMBL/GenBank/DDBJ whole genome shotgun (WGS) entry which is preliminary data.</text>
</comment>
<sequence>MEIERLTRLLQEFSNQRVLSQASTCKEETEQELSLTDYRRDPDDQAIKEEDQEVWVSQHGMQAEEFQDVNHSYQSHSVVYETHEQEEDTKPSLLPQTQNSETPSALTARVRSADFGFYWRMKGERGKRNRANSYMDVFWLKCEDIRPAA</sequence>
<feature type="compositionally biased region" description="Basic and acidic residues" evidence="1">
    <location>
        <begin position="37"/>
        <end position="46"/>
    </location>
</feature>
<accession>A0AAV6S1Q3</accession>
<evidence type="ECO:0000256" key="1">
    <source>
        <dbReference type="SAM" id="MobiDB-lite"/>
    </source>
</evidence>
<dbReference type="Proteomes" id="UP000693946">
    <property type="component" value="Linkage Group LG15"/>
</dbReference>
<reference evidence="2 3" key="1">
    <citation type="journal article" date="2021" name="Sci. Rep.">
        <title>Chromosome anchoring in Senegalese sole (Solea senegalensis) reveals sex-associated markers and genome rearrangements in flatfish.</title>
        <authorList>
            <person name="Guerrero-Cozar I."/>
            <person name="Gomez-Garrido J."/>
            <person name="Berbel C."/>
            <person name="Martinez-Blanch J.F."/>
            <person name="Alioto T."/>
            <person name="Claros M.G."/>
            <person name="Gagnaire P.A."/>
            <person name="Manchado M."/>
        </authorList>
    </citation>
    <scope>NUCLEOTIDE SEQUENCE [LARGE SCALE GENOMIC DNA]</scope>
    <source>
        <strain evidence="2">Sse05_10M</strain>
    </source>
</reference>
<feature type="region of interest" description="Disordered" evidence="1">
    <location>
        <begin position="25"/>
        <end position="46"/>
    </location>
</feature>
<gene>
    <name evidence="2" type="ORF">JOB18_012124</name>
</gene>
<proteinExistence type="predicted"/>
<organism evidence="2 3">
    <name type="scientific">Solea senegalensis</name>
    <name type="common">Senegalese sole</name>
    <dbReference type="NCBI Taxonomy" id="28829"/>
    <lineage>
        <taxon>Eukaryota</taxon>
        <taxon>Metazoa</taxon>
        <taxon>Chordata</taxon>
        <taxon>Craniata</taxon>
        <taxon>Vertebrata</taxon>
        <taxon>Euteleostomi</taxon>
        <taxon>Actinopterygii</taxon>
        <taxon>Neopterygii</taxon>
        <taxon>Teleostei</taxon>
        <taxon>Neoteleostei</taxon>
        <taxon>Acanthomorphata</taxon>
        <taxon>Carangaria</taxon>
        <taxon>Pleuronectiformes</taxon>
        <taxon>Pleuronectoidei</taxon>
        <taxon>Soleidae</taxon>
        <taxon>Solea</taxon>
    </lineage>
</organism>
<feature type="region of interest" description="Disordered" evidence="1">
    <location>
        <begin position="80"/>
        <end position="105"/>
    </location>
</feature>
<evidence type="ECO:0000313" key="3">
    <source>
        <dbReference type="Proteomes" id="UP000693946"/>
    </source>
</evidence>
<dbReference type="AlphaFoldDB" id="A0AAV6S1Q3"/>
<name>A0AAV6S1Q3_SOLSE</name>
<feature type="compositionally biased region" description="Polar residues" evidence="1">
    <location>
        <begin position="94"/>
        <end position="105"/>
    </location>
</feature>
<evidence type="ECO:0000313" key="2">
    <source>
        <dbReference type="EMBL" id="KAG7511848.1"/>
    </source>
</evidence>
<protein>
    <submittedName>
        <fullName evidence="2">Uncharacterized protein</fullName>
    </submittedName>
</protein>
<keyword evidence="3" id="KW-1185">Reference proteome</keyword>